<dbReference type="PANTHER" id="PTHR32196:SF69">
    <property type="entry name" value="BRANCHED-CHAIN AMINO ACID TRANSPORT SYSTEM, PERMEASE PROTEIN"/>
    <property type="match status" value="1"/>
</dbReference>
<evidence type="ECO:0000313" key="8">
    <source>
        <dbReference type="Proteomes" id="UP001315967"/>
    </source>
</evidence>
<dbReference type="InterPro" id="IPR001851">
    <property type="entry name" value="ABC_transp_permease"/>
</dbReference>
<dbReference type="Proteomes" id="UP001315967">
    <property type="component" value="Chromosome"/>
</dbReference>
<feature type="transmembrane region" description="Helical" evidence="6">
    <location>
        <begin position="181"/>
        <end position="199"/>
    </location>
</feature>
<keyword evidence="2" id="KW-1003">Cell membrane</keyword>
<keyword evidence="5 6" id="KW-0472">Membrane</keyword>
<evidence type="ECO:0000313" key="7">
    <source>
        <dbReference type="EMBL" id="UUX34443.1"/>
    </source>
</evidence>
<feature type="transmembrane region" description="Helical" evidence="6">
    <location>
        <begin position="12"/>
        <end position="28"/>
    </location>
</feature>
<evidence type="ECO:0000256" key="2">
    <source>
        <dbReference type="ARBA" id="ARBA00022475"/>
    </source>
</evidence>
<evidence type="ECO:0000256" key="6">
    <source>
        <dbReference type="SAM" id="Phobius"/>
    </source>
</evidence>
<dbReference type="PANTHER" id="PTHR32196">
    <property type="entry name" value="ABC TRANSPORTER PERMEASE PROTEIN YPHD-RELATED-RELATED"/>
    <property type="match status" value="1"/>
</dbReference>
<sequence length="299" mass="32423">MQLYYNAVFDGILYSIMALGLYITFRILRFADLTTEASFTLGAAVAVSLISQGTNPIIASLLAIVGGMLAGLITGILMTYFEIPSLLSSIITLTGLYSVNLRVMQRPNINLRGFDTVFSYLDSWVENPSNRVLIVGLLVVTICILLLASFFKTDLGQAMIATGDNEIMAKSIGINSSRMKILALMLANGLIGFCGAFIAQNNGFADVTMGNGVVVIAMSSIVIGEVMFKNLSLTFRLVSIVIGSIIYQLIIVFVLQLGLHPTDFRLISALVMAIFLAFPTVKNKFNTYRNQKRKGGISA</sequence>
<gene>
    <name evidence="7" type="ORF">NRE15_01990</name>
</gene>
<keyword evidence="3 6" id="KW-0812">Transmembrane</keyword>
<protein>
    <submittedName>
        <fullName evidence="7">ABC transporter permease</fullName>
    </submittedName>
</protein>
<feature type="transmembrane region" description="Helical" evidence="6">
    <location>
        <begin position="211"/>
        <end position="228"/>
    </location>
</feature>
<name>A0ABY5P7L7_9LACT</name>
<evidence type="ECO:0000256" key="1">
    <source>
        <dbReference type="ARBA" id="ARBA00004651"/>
    </source>
</evidence>
<accession>A0ABY5P7L7</accession>
<keyword evidence="8" id="KW-1185">Reference proteome</keyword>
<evidence type="ECO:0000256" key="3">
    <source>
        <dbReference type="ARBA" id="ARBA00022692"/>
    </source>
</evidence>
<dbReference type="EMBL" id="CP102453">
    <property type="protein sequence ID" value="UUX34443.1"/>
    <property type="molecule type" value="Genomic_DNA"/>
</dbReference>
<feature type="transmembrane region" description="Helical" evidence="6">
    <location>
        <begin position="33"/>
        <end position="51"/>
    </location>
</feature>
<dbReference type="RefSeq" id="WP_313793946.1">
    <property type="nucleotide sequence ID" value="NZ_CP102453.1"/>
</dbReference>
<evidence type="ECO:0000256" key="5">
    <source>
        <dbReference type="ARBA" id="ARBA00023136"/>
    </source>
</evidence>
<feature type="transmembrane region" description="Helical" evidence="6">
    <location>
        <begin position="132"/>
        <end position="151"/>
    </location>
</feature>
<reference evidence="7 8" key="1">
    <citation type="submission" date="2022-08" db="EMBL/GenBank/DDBJ databases">
        <title>Aerococcaceae sp. nov isolated from spoiled eye mask.</title>
        <authorList>
            <person name="Zhou G."/>
            <person name="Xie X.-B."/>
            <person name="Shi Q.-S."/>
            <person name="Wang Y.-S."/>
            <person name="Wen X."/>
            <person name="Peng H."/>
            <person name="Yang X.-J."/>
            <person name="Tao H.-B."/>
            <person name="Huang X.-M."/>
        </authorList>
    </citation>
    <scope>NUCLEOTIDE SEQUENCE [LARGE SCALE GENOMIC DNA]</scope>
    <source>
        <strain evidence="8">DM20194951</strain>
    </source>
</reference>
<organism evidence="7 8">
    <name type="scientific">Fundicoccus culcitae</name>
    <dbReference type="NCBI Taxonomy" id="2969821"/>
    <lineage>
        <taxon>Bacteria</taxon>
        <taxon>Bacillati</taxon>
        <taxon>Bacillota</taxon>
        <taxon>Bacilli</taxon>
        <taxon>Lactobacillales</taxon>
        <taxon>Aerococcaceae</taxon>
        <taxon>Fundicoccus</taxon>
    </lineage>
</organism>
<evidence type="ECO:0000256" key="4">
    <source>
        <dbReference type="ARBA" id="ARBA00022989"/>
    </source>
</evidence>
<dbReference type="Pfam" id="PF02653">
    <property type="entry name" value="BPD_transp_2"/>
    <property type="match status" value="1"/>
</dbReference>
<comment type="subcellular location">
    <subcellularLocation>
        <location evidence="1">Cell membrane</location>
        <topology evidence="1">Multi-pass membrane protein</topology>
    </subcellularLocation>
</comment>
<feature type="transmembrane region" description="Helical" evidence="6">
    <location>
        <begin position="264"/>
        <end position="281"/>
    </location>
</feature>
<keyword evidence="4 6" id="KW-1133">Transmembrane helix</keyword>
<proteinExistence type="predicted"/>
<dbReference type="CDD" id="cd06574">
    <property type="entry name" value="TM_PBP1_branched-chain-AA_like"/>
    <property type="match status" value="1"/>
</dbReference>
<feature type="transmembrane region" description="Helical" evidence="6">
    <location>
        <begin position="235"/>
        <end position="258"/>
    </location>
</feature>
<feature type="transmembrane region" description="Helical" evidence="6">
    <location>
        <begin position="57"/>
        <end position="78"/>
    </location>
</feature>